<dbReference type="PANTHER" id="PTHR12835">
    <property type="entry name" value="BIOTIN PROTEIN LIGASE"/>
    <property type="match status" value="1"/>
</dbReference>
<evidence type="ECO:0000313" key="4">
    <source>
        <dbReference type="Proteomes" id="UP000009309"/>
    </source>
</evidence>
<dbReference type="eggNOG" id="COG0340">
    <property type="taxonomic scope" value="Bacteria"/>
</dbReference>
<dbReference type="EMBL" id="CAIT01000009">
    <property type="protein sequence ID" value="CCH55522.1"/>
    <property type="molecule type" value="Genomic_DNA"/>
</dbReference>
<dbReference type="PANTHER" id="PTHR12835:SF5">
    <property type="entry name" value="BIOTIN--PROTEIN LIGASE"/>
    <property type="match status" value="1"/>
</dbReference>
<dbReference type="Gene3D" id="3.30.930.10">
    <property type="entry name" value="Bira Bifunctional Protein, Domain 2"/>
    <property type="match status" value="1"/>
</dbReference>
<comment type="caution">
    <text evidence="3">The sequence shown here is derived from an EMBL/GenBank/DDBJ whole genome shotgun (WGS) entry which is preliminary data.</text>
</comment>
<evidence type="ECO:0000313" key="3">
    <source>
        <dbReference type="EMBL" id="CCH55522.1"/>
    </source>
</evidence>
<dbReference type="AlphaFoldDB" id="I2GNP4"/>
<dbReference type="Proteomes" id="UP000009309">
    <property type="component" value="Unassembled WGS sequence"/>
</dbReference>
<dbReference type="Pfam" id="PF03099">
    <property type="entry name" value="BPL_LplA_LipB"/>
    <property type="match status" value="1"/>
</dbReference>
<dbReference type="InterPro" id="IPR004408">
    <property type="entry name" value="Biotin_CoA_COase_ligase"/>
</dbReference>
<accession>I2GNP4</accession>
<dbReference type="SUPFAM" id="SSF55681">
    <property type="entry name" value="Class II aaRS and biotin synthetases"/>
    <property type="match status" value="1"/>
</dbReference>
<dbReference type="RefSeq" id="WP_009284090.1">
    <property type="nucleotide sequence ID" value="NZ_CAIT01000009.1"/>
</dbReference>
<dbReference type="InterPro" id="IPR045864">
    <property type="entry name" value="aa-tRNA-synth_II/BPL/LPL"/>
</dbReference>
<dbReference type="NCBIfam" id="TIGR00121">
    <property type="entry name" value="birA_ligase"/>
    <property type="match status" value="1"/>
</dbReference>
<dbReference type="STRING" id="1185876.BN8_04784"/>
<proteinExistence type="predicted"/>
<gene>
    <name evidence="3" type="ORF">BN8_04784</name>
</gene>
<protein>
    <submittedName>
        <fullName evidence="3">Biotin/acetyl-CoA-carboxylase ligase</fullName>
    </submittedName>
</protein>
<dbReference type="InterPro" id="IPR004143">
    <property type="entry name" value="BPL_LPL_catalytic"/>
</dbReference>
<reference evidence="3 4" key="1">
    <citation type="journal article" date="2012" name="J. Bacteriol.">
        <title>Genome Sequence of the Filamentous Bacterium Fibrisoma limi BUZ 3T.</title>
        <authorList>
            <person name="Filippini M."/>
            <person name="Qi W."/>
            <person name="Jaenicke S."/>
            <person name="Goesmann A."/>
            <person name="Smits T.H."/>
            <person name="Bagheri H.C."/>
        </authorList>
    </citation>
    <scope>NUCLEOTIDE SEQUENCE [LARGE SCALE GENOMIC DNA]</scope>
    <source>
        <strain evidence="4">BUZ 3T</strain>
    </source>
</reference>
<evidence type="ECO:0000259" key="2">
    <source>
        <dbReference type="PROSITE" id="PS51733"/>
    </source>
</evidence>
<dbReference type="PROSITE" id="PS51733">
    <property type="entry name" value="BPL_LPL_CATALYTIC"/>
    <property type="match status" value="1"/>
</dbReference>
<organism evidence="3 4">
    <name type="scientific">Fibrisoma limi BUZ 3</name>
    <dbReference type="NCBI Taxonomy" id="1185876"/>
    <lineage>
        <taxon>Bacteria</taxon>
        <taxon>Pseudomonadati</taxon>
        <taxon>Bacteroidota</taxon>
        <taxon>Cytophagia</taxon>
        <taxon>Cytophagales</taxon>
        <taxon>Spirosomataceae</taxon>
        <taxon>Fibrisoma</taxon>
    </lineage>
</organism>
<feature type="domain" description="BPL/LPL catalytic" evidence="2">
    <location>
        <begin position="1"/>
        <end position="190"/>
    </location>
</feature>
<keyword evidence="4" id="KW-1185">Reference proteome</keyword>
<sequence>MYKIYPKSFFVGQNIKYLPSCQSTNDEAAQLIAQHDPAEGTIVITDRQTAGRGQRGNHWEASAGQNLTFSLIVRPTFLNASEQFWLNTAVSLGIFDTLSPLLGDGLRIKWPNDIYVEKQKLGGILIENILQGYNLAWSVAGIGLNINQTEFMYSTATSLQRQVPLPSGYDLPGLLAQLCEKLEQRYLQLRAGQRATLRAAYLQTLFRYQEEHWFSANQESFRGLITGIDEAGRLAIAVDGRIRYFGFKEVEFIL</sequence>
<dbReference type="CDD" id="cd16442">
    <property type="entry name" value="BPL"/>
    <property type="match status" value="1"/>
</dbReference>
<dbReference type="GO" id="GO:0004077">
    <property type="term" value="F:biotin--[biotin carboxyl-carrier protein] ligase activity"/>
    <property type="evidence" value="ECO:0007669"/>
    <property type="project" value="InterPro"/>
</dbReference>
<name>I2GNP4_9BACT</name>
<evidence type="ECO:0000256" key="1">
    <source>
        <dbReference type="ARBA" id="ARBA00022598"/>
    </source>
</evidence>
<keyword evidence="1 3" id="KW-0436">Ligase</keyword>
<dbReference type="GO" id="GO:0005737">
    <property type="term" value="C:cytoplasm"/>
    <property type="evidence" value="ECO:0007669"/>
    <property type="project" value="TreeGrafter"/>
</dbReference>
<dbReference type="OrthoDB" id="9807064at2"/>